<proteinExistence type="predicted"/>
<keyword evidence="2" id="KW-1185">Reference proteome</keyword>
<reference evidence="1" key="1">
    <citation type="journal article" date="2019" name="bioRxiv">
        <title>The Genome of the Zebra Mussel, Dreissena polymorpha: A Resource for Invasive Species Research.</title>
        <authorList>
            <person name="McCartney M.A."/>
            <person name="Auch B."/>
            <person name="Kono T."/>
            <person name="Mallez S."/>
            <person name="Zhang Y."/>
            <person name="Obille A."/>
            <person name="Becker A."/>
            <person name="Abrahante J.E."/>
            <person name="Garbe J."/>
            <person name="Badalamenti J.P."/>
            <person name="Herman A."/>
            <person name="Mangelson H."/>
            <person name="Liachko I."/>
            <person name="Sullivan S."/>
            <person name="Sone E.D."/>
            <person name="Koren S."/>
            <person name="Silverstein K.A.T."/>
            <person name="Beckman K.B."/>
            <person name="Gohl D.M."/>
        </authorList>
    </citation>
    <scope>NUCLEOTIDE SEQUENCE</scope>
    <source>
        <strain evidence="1">Duluth1</strain>
        <tissue evidence="1">Whole animal</tissue>
    </source>
</reference>
<accession>A0A9D3YBC9</accession>
<sequence>MFSLYTYKENCPTPGGHVFPPITTIFKLARDIHITNVLTKLHDDWAKNVTFSVHKLFYYINIRKKTHPPCGHVFFTDPNHFRTQLSYAVSFAYASEPVTGRLRVM</sequence>
<dbReference type="Proteomes" id="UP000828390">
    <property type="component" value="Unassembled WGS sequence"/>
</dbReference>
<gene>
    <name evidence="1" type="ORF">DPMN_083154</name>
</gene>
<dbReference type="EMBL" id="JAIWYP010000016">
    <property type="protein sequence ID" value="KAH3695696.1"/>
    <property type="molecule type" value="Genomic_DNA"/>
</dbReference>
<organism evidence="1 2">
    <name type="scientific">Dreissena polymorpha</name>
    <name type="common">Zebra mussel</name>
    <name type="synonym">Mytilus polymorpha</name>
    <dbReference type="NCBI Taxonomy" id="45954"/>
    <lineage>
        <taxon>Eukaryota</taxon>
        <taxon>Metazoa</taxon>
        <taxon>Spiralia</taxon>
        <taxon>Lophotrochozoa</taxon>
        <taxon>Mollusca</taxon>
        <taxon>Bivalvia</taxon>
        <taxon>Autobranchia</taxon>
        <taxon>Heteroconchia</taxon>
        <taxon>Euheterodonta</taxon>
        <taxon>Imparidentia</taxon>
        <taxon>Neoheterodontei</taxon>
        <taxon>Myida</taxon>
        <taxon>Dreissenoidea</taxon>
        <taxon>Dreissenidae</taxon>
        <taxon>Dreissena</taxon>
    </lineage>
</organism>
<reference evidence="1" key="2">
    <citation type="submission" date="2020-11" db="EMBL/GenBank/DDBJ databases">
        <authorList>
            <person name="McCartney M.A."/>
            <person name="Auch B."/>
            <person name="Kono T."/>
            <person name="Mallez S."/>
            <person name="Becker A."/>
            <person name="Gohl D.M."/>
            <person name="Silverstein K.A.T."/>
            <person name="Koren S."/>
            <person name="Bechman K.B."/>
            <person name="Herman A."/>
            <person name="Abrahante J.E."/>
            <person name="Garbe J."/>
        </authorList>
    </citation>
    <scope>NUCLEOTIDE SEQUENCE</scope>
    <source>
        <strain evidence="1">Duluth1</strain>
        <tissue evidence="1">Whole animal</tissue>
    </source>
</reference>
<dbReference type="AlphaFoldDB" id="A0A9D3YBC9"/>
<evidence type="ECO:0000313" key="1">
    <source>
        <dbReference type="EMBL" id="KAH3695696.1"/>
    </source>
</evidence>
<name>A0A9D3YBC9_DREPO</name>
<protein>
    <submittedName>
        <fullName evidence="1">Uncharacterized protein</fullName>
    </submittedName>
</protein>
<evidence type="ECO:0000313" key="2">
    <source>
        <dbReference type="Proteomes" id="UP000828390"/>
    </source>
</evidence>
<comment type="caution">
    <text evidence="1">The sequence shown here is derived from an EMBL/GenBank/DDBJ whole genome shotgun (WGS) entry which is preliminary data.</text>
</comment>